<dbReference type="Proteomes" id="UP000094296">
    <property type="component" value="Unassembled WGS sequence"/>
</dbReference>
<dbReference type="PANTHER" id="PTHR43615:SF1">
    <property type="entry name" value="PPDK_N DOMAIN-CONTAINING PROTEIN"/>
    <property type="match status" value="1"/>
</dbReference>
<keyword evidence="6" id="KW-1185">Reference proteome</keyword>
<dbReference type="InterPro" id="IPR036637">
    <property type="entry name" value="Phosphohistidine_dom_sf"/>
</dbReference>
<comment type="caution">
    <text evidence="5">The sequence shown here is derived from an EMBL/GenBank/DDBJ whole genome shotgun (WGS) entry which is preliminary data.</text>
</comment>
<evidence type="ECO:0008006" key="7">
    <source>
        <dbReference type="Google" id="ProtNLM"/>
    </source>
</evidence>
<dbReference type="OrthoDB" id="9765468at2"/>
<organism evidence="5 6">
    <name type="scientific">Desulfuribacillus alkaliarsenatis</name>
    <dbReference type="NCBI Taxonomy" id="766136"/>
    <lineage>
        <taxon>Bacteria</taxon>
        <taxon>Bacillati</taxon>
        <taxon>Bacillota</taxon>
        <taxon>Desulfuribacillia</taxon>
        <taxon>Desulfuribacillales</taxon>
        <taxon>Desulfuribacillaceae</taxon>
        <taxon>Desulfuribacillus</taxon>
    </lineage>
</organism>
<dbReference type="STRING" id="766136.BHF68_05940"/>
<dbReference type="InterPro" id="IPR051549">
    <property type="entry name" value="PEP_Utilizing_Enz"/>
</dbReference>
<reference evidence="5 6" key="1">
    <citation type="submission" date="2016-09" db="EMBL/GenBank/DDBJ databases">
        <title>Draft genome sequence for the type strain of Desulfuribacillus alkaliarsenatis AHT28, an obligately anaerobic, sulfidogenic bacterium isolated from Russian soda lake sediments.</title>
        <authorList>
            <person name="Abin C.A."/>
            <person name="Hollibaugh J.T."/>
        </authorList>
    </citation>
    <scope>NUCLEOTIDE SEQUENCE [LARGE SCALE GENOMIC DNA]</scope>
    <source>
        <strain evidence="5 6">AHT28</strain>
    </source>
</reference>
<dbReference type="GO" id="GO:0005524">
    <property type="term" value="F:ATP binding"/>
    <property type="evidence" value="ECO:0007669"/>
    <property type="project" value="UniProtKB-KW"/>
</dbReference>
<evidence type="ECO:0000313" key="6">
    <source>
        <dbReference type="Proteomes" id="UP000094296"/>
    </source>
</evidence>
<dbReference type="InterPro" id="IPR013815">
    <property type="entry name" value="ATP_grasp_subdomain_1"/>
</dbReference>
<dbReference type="InterPro" id="IPR002192">
    <property type="entry name" value="PPDK_AMP/ATP-bd"/>
</dbReference>
<evidence type="ECO:0000259" key="3">
    <source>
        <dbReference type="Pfam" id="PF00391"/>
    </source>
</evidence>
<dbReference type="EMBL" id="MIJE01000022">
    <property type="protein sequence ID" value="OEF97135.1"/>
    <property type="molecule type" value="Genomic_DNA"/>
</dbReference>
<dbReference type="FunFam" id="3.30.1490.20:FF:000010">
    <property type="entry name" value="Phosphoenolpyruvate synthase"/>
    <property type="match status" value="1"/>
</dbReference>
<dbReference type="SUPFAM" id="SSF52009">
    <property type="entry name" value="Phosphohistidine domain"/>
    <property type="match status" value="1"/>
</dbReference>
<dbReference type="Gene3D" id="3.30.470.20">
    <property type="entry name" value="ATP-grasp fold, B domain"/>
    <property type="match status" value="1"/>
</dbReference>
<proteinExistence type="predicted"/>
<dbReference type="RefSeq" id="WP_069643181.1">
    <property type="nucleotide sequence ID" value="NZ_MIJE01000022.1"/>
</dbReference>
<dbReference type="AlphaFoldDB" id="A0A1E5G2D3"/>
<sequence>MANYTCNYVCNLKQIRKEDVAIAGGKAANLGEMIGSGLPVPGGFVVLTNAYKRFVEANQLQKEIVRLFSNIDGTNTEELNEATNEIKQLFEQGEIPEDIKAEIDRIYEQQGNPTVAIRSSATAEDMPGMSFAGQYSTYLNVKGKEEVYIYIKKCWASLWNERAVAYRIKQNIGNNNLAHGVVVQKLVNAEKSGIMFTANPVNGVRDEVLINSSWGLGEAIVAGEVNPDQWIISKKTGSVVQEEVATKKVQTIRKAKGIELIEVDSEQQKVATLNDTEKQVLLELAIQVENYYNFPQDLEWACEDGEFYLVQTRPITTLYPIPDNADADDFRVYLNLYMYSQSMKEPFTPMGFEIARFGFQGMMTKFGKKHYKGNRLWWLHNLGGRVYADITSIMKSEKMQANLRDSKRNDKDPLTTKALLQVLENNKQALVNSKIDAFSMMSIINMGLLKIAVDGVFKSIYGTINPAEARARAKQTADQTMERIRMQMKSCKTVEQKLKLIEEISDAGVMGSLEILLYGGKSLTYLSKAEGIMTKYLDDISDLQHVEKAVPYNITTEMGMELLYIAKELDGHGRRATAKEPRIINFLDKYGDKNSFIELEVASTTWREDPQFVIDTINSYIDLQNYNQEIDRFYKGQEEAEQAIIRIKAKLEQKAGKRVARKVEKILRNYREMFGLRELPKYYMSMGLSMISAVLIEIGEHLEKAGRIKDRMDVFYVTVEDIKSKKKLLDIVEKNKEEYQRELARPMPPRLLISTGESVYSAVETAGDNAYVGVPVSPGVYEGRVKVLKNPLEGNKLEKGDILVTSATNPAWTPLFLKIGALIMETGGPISHGSVVAREYGIPAVVGVVAATSELKDGQIVRVNGETGSVEKII</sequence>
<dbReference type="GO" id="GO:0016301">
    <property type="term" value="F:kinase activity"/>
    <property type="evidence" value="ECO:0007669"/>
    <property type="project" value="InterPro"/>
</dbReference>
<dbReference type="InterPro" id="IPR008279">
    <property type="entry name" value="PEP-util_enz_mobile_dom"/>
</dbReference>
<accession>A0A1E5G2D3</accession>
<keyword evidence="1" id="KW-0547">Nucleotide-binding</keyword>
<feature type="domain" description="Pyruvate phosphate dikinase AMP/ATP-binding" evidence="4">
    <location>
        <begin position="21"/>
        <end position="318"/>
    </location>
</feature>
<dbReference type="SUPFAM" id="SSF56059">
    <property type="entry name" value="Glutathione synthetase ATP-binding domain-like"/>
    <property type="match status" value="1"/>
</dbReference>
<dbReference type="Gene3D" id="3.30.1490.20">
    <property type="entry name" value="ATP-grasp fold, A domain"/>
    <property type="match status" value="1"/>
</dbReference>
<dbReference type="Pfam" id="PF01326">
    <property type="entry name" value="PPDK_N"/>
    <property type="match status" value="1"/>
</dbReference>
<name>A0A1E5G2D3_9FIRM</name>
<evidence type="ECO:0000259" key="4">
    <source>
        <dbReference type="Pfam" id="PF01326"/>
    </source>
</evidence>
<dbReference type="Pfam" id="PF00391">
    <property type="entry name" value="PEP-utilizers"/>
    <property type="match status" value="1"/>
</dbReference>
<feature type="domain" description="PEP-utilising enzyme mobile" evidence="3">
    <location>
        <begin position="798"/>
        <end position="868"/>
    </location>
</feature>
<keyword evidence="2" id="KW-0067">ATP-binding</keyword>
<protein>
    <recommendedName>
        <fullName evidence="7">Phosphoenolpyruvate synthase</fullName>
    </recommendedName>
</protein>
<dbReference type="Gene3D" id="3.50.30.10">
    <property type="entry name" value="Phosphohistidine domain"/>
    <property type="match status" value="1"/>
</dbReference>
<dbReference type="PANTHER" id="PTHR43615">
    <property type="entry name" value="PHOSPHOENOLPYRUVATE SYNTHASE-RELATED"/>
    <property type="match status" value="1"/>
</dbReference>
<evidence type="ECO:0000256" key="1">
    <source>
        <dbReference type="ARBA" id="ARBA00022741"/>
    </source>
</evidence>
<evidence type="ECO:0000256" key="2">
    <source>
        <dbReference type="ARBA" id="ARBA00022840"/>
    </source>
</evidence>
<gene>
    <name evidence="5" type="ORF">BHF68_05940</name>
</gene>
<evidence type="ECO:0000313" key="5">
    <source>
        <dbReference type="EMBL" id="OEF97135.1"/>
    </source>
</evidence>